<gene>
    <name evidence="1" type="ORF">AT9943_LOCUS2832</name>
</gene>
<dbReference type="EMBL" id="LR881466">
    <property type="protein sequence ID" value="CAD5314393.1"/>
    <property type="molecule type" value="Genomic_DNA"/>
</dbReference>
<dbReference type="Proteomes" id="UP000516314">
    <property type="component" value="Chromosome 1"/>
</dbReference>
<sequence length="56" mass="6474">MMRGFSYDLPFIQRIAPTEYPNSASKLENEITLCESADVSIKELIKRLNEGPKSWR</sequence>
<name>A0A7G2DZV9_ARATH</name>
<evidence type="ECO:0000313" key="2">
    <source>
        <dbReference type="Proteomes" id="UP000516314"/>
    </source>
</evidence>
<protein>
    <submittedName>
        <fullName evidence="1">(thale cress) hypothetical protein</fullName>
    </submittedName>
</protein>
<accession>A0A7G2DZV9</accession>
<organism evidence="1 2">
    <name type="scientific">Arabidopsis thaliana</name>
    <name type="common">Mouse-ear cress</name>
    <dbReference type="NCBI Taxonomy" id="3702"/>
    <lineage>
        <taxon>Eukaryota</taxon>
        <taxon>Viridiplantae</taxon>
        <taxon>Streptophyta</taxon>
        <taxon>Embryophyta</taxon>
        <taxon>Tracheophyta</taxon>
        <taxon>Spermatophyta</taxon>
        <taxon>Magnoliopsida</taxon>
        <taxon>eudicotyledons</taxon>
        <taxon>Gunneridae</taxon>
        <taxon>Pentapetalae</taxon>
        <taxon>rosids</taxon>
        <taxon>malvids</taxon>
        <taxon>Brassicales</taxon>
        <taxon>Brassicaceae</taxon>
        <taxon>Camelineae</taxon>
        <taxon>Arabidopsis</taxon>
    </lineage>
</organism>
<evidence type="ECO:0000313" key="1">
    <source>
        <dbReference type="EMBL" id="CAD5314393.1"/>
    </source>
</evidence>
<dbReference type="AlphaFoldDB" id="A0A7G2DZV9"/>
<reference evidence="1 2" key="1">
    <citation type="submission" date="2020-09" db="EMBL/GenBank/DDBJ databases">
        <authorList>
            <person name="Ashkenazy H."/>
        </authorList>
    </citation>
    <scope>NUCLEOTIDE SEQUENCE [LARGE SCALE GENOMIC DNA]</scope>
    <source>
        <strain evidence="2">cv. Cdm-0</strain>
    </source>
</reference>
<proteinExistence type="predicted"/>